<dbReference type="SMART" id="SM00408">
    <property type="entry name" value="IGc2"/>
    <property type="match status" value="1"/>
</dbReference>
<dbReference type="Proteomes" id="UP001159405">
    <property type="component" value="Unassembled WGS sequence"/>
</dbReference>
<feature type="compositionally biased region" description="Polar residues" evidence="3">
    <location>
        <begin position="78"/>
        <end position="115"/>
    </location>
</feature>
<feature type="domain" description="Fibronectin type-III" evidence="6">
    <location>
        <begin position="360"/>
        <end position="454"/>
    </location>
</feature>
<dbReference type="SMART" id="SM00409">
    <property type="entry name" value="IG"/>
    <property type="match status" value="1"/>
</dbReference>
<dbReference type="InterPro" id="IPR036116">
    <property type="entry name" value="FN3_sf"/>
</dbReference>
<dbReference type="PROSITE" id="PS50835">
    <property type="entry name" value="IG_LIKE"/>
    <property type="match status" value="1"/>
</dbReference>
<keyword evidence="4" id="KW-0812">Transmembrane</keyword>
<dbReference type="SUPFAM" id="SSF49265">
    <property type="entry name" value="Fibronectin type III"/>
    <property type="match status" value="1"/>
</dbReference>
<evidence type="ECO:0000256" key="4">
    <source>
        <dbReference type="SAM" id="Phobius"/>
    </source>
</evidence>
<evidence type="ECO:0000256" key="1">
    <source>
        <dbReference type="ARBA" id="ARBA00022737"/>
    </source>
</evidence>
<feature type="domain" description="Fibronectin type-III" evidence="6">
    <location>
        <begin position="261"/>
        <end position="355"/>
    </location>
</feature>
<dbReference type="InterPro" id="IPR003598">
    <property type="entry name" value="Ig_sub2"/>
</dbReference>
<keyword evidence="4" id="KW-1133">Transmembrane helix</keyword>
<accession>A0ABN8PXX2</accession>
<dbReference type="EMBL" id="CALNXK010000095">
    <property type="protein sequence ID" value="CAH3153087.1"/>
    <property type="molecule type" value="Genomic_DNA"/>
</dbReference>
<proteinExistence type="predicted"/>
<evidence type="ECO:0000259" key="6">
    <source>
        <dbReference type="PROSITE" id="PS50853"/>
    </source>
</evidence>
<dbReference type="Gene3D" id="2.60.40.10">
    <property type="entry name" value="Immunoglobulins"/>
    <property type="match status" value="3"/>
</dbReference>
<dbReference type="InterPro" id="IPR007110">
    <property type="entry name" value="Ig-like_dom"/>
</dbReference>
<dbReference type="CDD" id="cd00063">
    <property type="entry name" value="FN3"/>
    <property type="match status" value="2"/>
</dbReference>
<dbReference type="PANTHER" id="PTHR44170:SF6">
    <property type="entry name" value="CONTACTIN"/>
    <property type="match status" value="1"/>
</dbReference>
<reference evidence="7 8" key="1">
    <citation type="submission" date="2022-05" db="EMBL/GenBank/DDBJ databases">
        <authorList>
            <consortium name="Genoscope - CEA"/>
            <person name="William W."/>
        </authorList>
    </citation>
    <scope>NUCLEOTIDE SEQUENCE [LARGE SCALE GENOMIC DNA]</scope>
</reference>
<feature type="non-terminal residue" evidence="7">
    <location>
        <position position="1"/>
    </location>
</feature>
<feature type="transmembrane region" description="Helical" evidence="4">
    <location>
        <begin position="618"/>
        <end position="640"/>
    </location>
</feature>
<evidence type="ECO:0000313" key="7">
    <source>
        <dbReference type="EMBL" id="CAH3153087.1"/>
    </source>
</evidence>
<gene>
    <name evidence="7" type="ORF">PLOB_00049397</name>
</gene>
<sequence>AKNCVERCHYTHVYRDKKCVTASSTTRPSTQPIGTGNPTSIPLTTVIPRTGSTSTVKPTTGKPVPPTSRRPAKGKPTTMESTAGKSSTMNITIGNPTSSNPTTGEQVTTGPATSKTKAKQQVTDLAAIIAHPQNTTQIEGGNVTFTCDATTNLVSSFSWTKDGSVVNATSTIILSSDNKQLTIINVSRGDSGHYTCVATNDVKTVQSNAALLEVQCKNGSSVFLLFLEKKMFDRLTACFPSLFKCKHYKLIPSLLDQPNAPPFNVQGHNTSSSSILVQWGDVPAAAQNGIILRYTVTYTSLPGGSTRTKVVNSPTTKAILTGLNKYTNYSITVSASTSKGDGNVSEPIVVVTDESKPSAAPLLNSVTVLNSTSVLVGWERVPKEYRNGIITKYTTYYRDELKKAEGTRVVIPPNKTIIINGLRQKAEYLFWILAATSKGNGPPSNTIRATTDAVPTILPPFEEAIGAIQVSIKFVNKHSLSTGSPVKYFRMIVITLPKGAEPGNPADEKYQNVTRVYDDQLDGKPYITAEFEREESRTTFTVGDGKYYSRSGVTDAKRKRTSTSYVTKYLNGKLKEKTEYGVFQRSFDKDGNYENEGFIQFATKKENDSESSSKPSTVIIVSVVIVLVILLLVGVVIIVWRYRRSFNESTCCPKRTKDKLSQENIEMSDNSQLSTSGCYYNSIQLHDELRSVERRAKTCQDTYEDVLSDEPTYYTDVNPDQERIYQEIKNENHYQPLDFNRQAVYEKSQGSSKIFM</sequence>
<keyword evidence="8" id="KW-1185">Reference proteome</keyword>
<dbReference type="SUPFAM" id="SSF48726">
    <property type="entry name" value="Immunoglobulin"/>
    <property type="match status" value="1"/>
</dbReference>
<comment type="caution">
    <text evidence="7">The sequence shown here is derived from an EMBL/GenBank/DDBJ whole genome shotgun (WGS) entry which is preliminary data.</text>
</comment>
<dbReference type="InterPro" id="IPR013783">
    <property type="entry name" value="Ig-like_fold"/>
</dbReference>
<dbReference type="InterPro" id="IPR036179">
    <property type="entry name" value="Ig-like_dom_sf"/>
</dbReference>
<dbReference type="InterPro" id="IPR003599">
    <property type="entry name" value="Ig_sub"/>
</dbReference>
<dbReference type="PROSITE" id="PS50853">
    <property type="entry name" value="FN3"/>
    <property type="match status" value="2"/>
</dbReference>
<keyword evidence="4" id="KW-0472">Membrane</keyword>
<name>A0ABN8PXX2_9CNID</name>
<evidence type="ECO:0000259" key="5">
    <source>
        <dbReference type="PROSITE" id="PS50835"/>
    </source>
</evidence>
<feature type="region of interest" description="Disordered" evidence="3">
    <location>
        <begin position="23"/>
        <end position="115"/>
    </location>
</feature>
<feature type="compositionally biased region" description="Low complexity" evidence="3">
    <location>
        <begin position="50"/>
        <end position="62"/>
    </location>
</feature>
<feature type="compositionally biased region" description="Polar residues" evidence="3">
    <location>
        <begin position="23"/>
        <end position="43"/>
    </location>
</feature>
<evidence type="ECO:0000256" key="3">
    <source>
        <dbReference type="SAM" id="MobiDB-lite"/>
    </source>
</evidence>
<protein>
    <submittedName>
        <fullName evidence="7">Uncharacterized protein</fullName>
    </submittedName>
</protein>
<evidence type="ECO:0000313" key="8">
    <source>
        <dbReference type="Proteomes" id="UP001159405"/>
    </source>
</evidence>
<dbReference type="InterPro" id="IPR003961">
    <property type="entry name" value="FN3_dom"/>
</dbReference>
<keyword evidence="2" id="KW-1015">Disulfide bond</keyword>
<dbReference type="PANTHER" id="PTHR44170">
    <property type="entry name" value="PROTEIN SIDEKICK"/>
    <property type="match status" value="1"/>
</dbReference>
<dbReference type="SMART" id="SM00060">
    <property type="entry name" value="FN3"/>
    <property type="match status" value="2"/>
</dbReference>
<evidence type="ECO:0000256" key="2">
    <source>
        <dbReference type="ARBA" id="ARBA00023157"/>
    </source>
</evidence>
<keyword evidence="1" id="KW-0677">Repeat</keyword>
<organism evidence="7 8">
    <name type="scientific">Porites lobata</name>
    <dbReference type="NCBI Taxonomy" id="104759"/>
    <lineage>
        <taxon>Eukaryota</taxon>
        <taxon>Metazoa</taxon>
        <taxon>Cnidaria</taxon>
        <taxon>Anthozoa</taxon>
        <taxon>Hexacorallia</taxon>
        <taxon>Scleractinia</taxon>
        <taxon>Fungiina</taxon>
        <taxon>Poritidae</taxon>
        <taxon>Porites</taxon>
    </lineage>
</organism>
<dbReference type="Pfam" id="PF00041">
    <property type="entry name" value="fn3"/>
    <property type="match status" value="2"/>
</dbReference>
<dbReference type="Pfam" id="PF13927">
    <property type="entry name" value="Ig_3"/>
    <property type="match status" value="1"/>
</dbReference>
<feature type="domain" description="Ig-like" evidence="5">
    <location>
        <begin position="111"/>
        <end position="212"/>
    </location>
</feature>